<feature type="binding site" evidence="10">
    <location>
        <position position="329"/>
    </location>
    <ligand>
        <name>Zn(2+)</name>
        <dbReference type="ChEBI" id="CHEBI:29105"/>
    </ligand>
</feature>
<evidence type="ECO:0000313" key="14">
    <source>
        <dbReference type="Proteomes" id="UP000663505"/>
    </source>
</evidence>
<feature type="binding site" evidence="10">
    <location>
        <begin position="241"/>
        <end position="249"/>
    </location>
    <ligand>
        <name>GTP</name>
        <dbReference type="ChEBI" id="CHEBI:37565"/>
    </ligand>
</feature>
<feature type="domain" description="CP-type G" evidence="12">
    <location>
        <begin position="144"/>
        <end position="299"/>
    </location>
</feature>
<dbReference type="GO" id="GO:0005525">
    <property type="term" value="F:GTP binding"/>
    <property type="evidence" value="ECO:0007669"/>
    <property type="project" value="UniProtKB-UniRule"/>
</dbReference>
<dbReference type="InterPro" id="IPR027417">
    <property type="entry name" value="P-loop_NTPase"/>
</dbReference>
<keyword evidence="2 10" id="KW-0690">Ribosome biogenesis</keyword>
<comment type="subunit">
    <text evidence="10">Monomer. Associates with 30S ribosomal subunit, binds 16S rRNA.</text>
</comment>
<feature type="binding site" evidence="10">
    <location>
        <begin position="189"/>
        <end position="192"/>
    </location>
    <ligand>
        <name>GTP</name>
        <dbReference type="ChEBI" id="CHEBI:37565"/>
    </ligand>
</feature>
<feature type="domain" description="EngC GTPase" evidence="11">
    <location>
        <begin position="150"/>
        <end position="297"/>
    </location>
</feature>
<organism evidence="13 14">
    <name type="scientific">Alicyclobacillus mengziensis</name>
    <dbReference type="NCBI Taxonomy" id="2931921"/>
    <lineage>
        <taxon>Bacteria</taxon>
        <taxon>Bacillati</taxon>
        <taxon>Bacillota</taxon>
        <taxon>Bacilli</taxon>
        <taxon>Bacillales</taxon>
        <taxon>Alicyclobacillaceae</taxon>
        <taxon>Alicyclobacillus</taxon>
    </lineage>
</organism>
<keyword evidence="7 10" id="KW-0862">Zinc</keyword>
<evidence type="ECO:0000256" key="7">
    <source>
        <dbReference type="ARBA" id="ARBA00022833"/>
    </source>
</evidence>
<evidence type="ECO:0000256" key="1">
    <source>
        <dbReference type="ARBA" id="ARBA00022490"/>
    </source>
</evidence>
<evidence type="ECO:0000256" key="4">
    <source>
        <dbReference type="ARBA" id="ARBA00022730"/>
    </source>
</evidence>
<evidence type="ECO:0000259" key="12">
    <source>
        <dbReference type="PROSITE" id="PS51721"/>
    </source>
</evidence>
<keyword evidence="4 10" id="KW-0699">rRNA-binding</keyword>
<dbReference type="PROSITE" id="PS50936">
    <property type="entry name" value="ENGC_GTPASE"/>
    <property type="match status" value="1"/>
</dbReference>
<keyword evidence="5 10" id="KW-0547">Nucleotide-binding</keyword>
<evidence type="ECO:0000256" key="3">
    <source>
        <dbReference type="ARBA" id="ARBA00022723"/>
    </source>
</evidence>
<dbReference type="GO" id="GO:0005737">
    <property type="term" value="C:cytoplasm"/>
    <property type="evidence" value="ECO:0007669"/>
    <property type="project" value="UniProtKB-SubCell"/>
</dbReference>
<keyword evidence="9 10" id="KW-0342">GTP-binding</keyword>
<dbReference type="InterPro" id="IPR030378">
    <property type="entry name" value="G_CP_dom"/>
</dbReference>
<proteinExistence type="inferred from homology"/>
<evidence type="ECO:0000256" key="6">
    <source>
        <dbReference type="ARBA" id="ARBA00022801"/>
    </source>
</evidence>
<dbReference type="PANTHER" id="PTHR32120:SF10">
    <property type="entry name" value="SMALL RIBOSOMAL SUBUNIT BIOGENESIS GTPASE RSGA"/>
    <property type="match status" value="1"/>
</dbReference>
<dbReference type="RefSeq" id="WP_206657434.1">
    <property type="nucleotide sequence ID" value="NZ_CP071182.1"/>
</dbReference>
<evidence type="ECO:0000256" key="8">
    <source>
        <dbReference type="ARBA" id="ARBA00022884"/>
    </source>
</evidence>
<keyword evidence="3 10" id="KW-0479">Metal-binding</keyword>
<feature type="binding site" evidence="10">
    <location>
        <position position="335"/>
    </location>
    <ligand>
        <name>Zn(2+)</name>
        <dbReference type="ChEBI" id="CHEBI:29105"/>
    </ligand>
</feature>
<evidence type="ECO:0000256" key="5">
    <source>
        <dbReference type="ARBA" id="ARBA00022741"/>
    </source>
</evidence>
<feature type="binding site" evidence="10">
    <location>
        <position position="327"/>
    </location>
    <ligand>
        <name>Zn(2+)</name>
        <dbReference type="ChEBI" id="CHEBI:29105"/>
    </ligand>
</feature>
<dbReference type="GO" id="GO:0042274">
    <property type="term" value="P:ribosomal small subunit biogenesis"/>
    <property type="evidence" value="ECO:0007669"/>
    <property type="project" value="UniProtKB-UniRule"/>
</dbReference>
<protein>
    <recommendedName>
        <fullName evidence="10">Small ribosomal subunit biogenesis GTPase RsgA</fullName>
        <ecNumber evidence="10">3.6.1.-</ecNumber>
    </recommendedName>
</protein>
<keyword evidence="14" id="KW-1185">Reference proteome</keyword>
<dbReference type="KEGG" id="afx:JZ786_03540"/>
<dbReference type="InterPro" id="IPR004881">
    <property type="entry name" value="Ribosome_biogen_GTPase_RsgA"/>
</dbReference>
<dbReference type="GO" id="GO:0019843">
    <property type="term" value="F:rRNA binding"/>
    <property type="evidence" value="ECO:0007669"/>
    <property type="project" value="UniProtKB-KW"/>
</dbReference>
<dbReference type="AlphaFoldDB" id="A0A9X7W002"/>
<gene>
    <name evidence="10 13" type="primary">rsgA</name>
    <name evidence="13" type="ORF">JZ786_03540</name>
</gene>
<dbReference type="InterPro" id="IPR010914">
    <property type="entry name" value="RsgA_GTPase_dom"/>
</dbReference>
<evidence type="ECO:0000313" key="13">
    <source>
        <dbReference type="EMBL" id="QSO48099.1"/>
    </source>
</evidence>
<dbReference type="PANTHER" id="PTHR32120">
    <property type="entry name" value="SMALL RIBOSOMAL SUBUNIT BIOGENESIS GTPASE RSGA"/>
    <property type="match status" value="1"/>
</dbReference>
<comment type="similarity">
    <text evidence="10">Belongs to the TRAFAC class YlqF/YawG GTPase family. RsgA subfamily.</text>
</comment>
<dbReference type="SUPFAM" id="SSF52540">
    <property type="entry name" value="P-loop containing nucleoside triphosphate hydrolases"/>
    <property type="match status" value="1"/>
</dbReference>
<dbReference type="Gene3D" id="1.10.40.50">
    <property type="entry name" value="Probable gtpase engc, domain 3"/>
    <property type="match status" value="1"/>
</dbReference>
<dbReference type="EC" id="3.6.1.-" evidence="10"/>
<evidence type="ECO:0000256" key="2">
    <source>
        <dbReference type="ARBA" id="ARBA00022517"/>
    </source>
</evidence>
<feature type="binding site" evidence="10">
    <location>
        <position position="322"/>
    </location>
    <ligand>
        <name>Zn(2+)</name>
        <dbReference type="ChEBI" id="CHEBI:29105"/>
    </ligand>
</feature>
<dbReference type="PROSITE" id="PS51721">
    <property type="entry name" value="G_CP"/>
    <property type="match status" value="1"/>
</dbReference>
<evidence type="ECO:0000259" key="11">
    <source>
        <dbReference type="PROSITE" id="PS50936"/>
    </source>
</evidence>
<dbReference type="HAMAP" id="MF_01820">
    <property type="entry name" value="GTPase_RsgA"/>
    <property type="match status" value="1"/>
</dbReference>
<keyword evidence="1 10" id="KW-0963">Cytoplasm</keyword>
<dbReference type="GO" id="GO:0003924">
    <property type="term" value="F:GTPase activity"/>
    <property type="evidence" value="ECO:0007669"/>
    <property type="project" value="UniProtKB-UniRule"/>
</dbReference>
<evidence type="ECO:0000256" key="9">
    <source>
        <dbReference type="ARBA" id="ARBA00023134"/>
    </source>
</evidence>
<dbReference type="CDD" id="cd01854">
    <property type="entry name" value="YjeQ_EngC"/>
    <property type="match status" value="1"/>
</dbReference>
<keyword evidence="6 10" id="KW-0378">Hydrolase</keyword>
<evidence type="ECO:0000256" key="10">
    <source>
        <dbReference type="HAMAP-Rule" id="MF_01820"/>
    </source>
</evidence>
<keyword evidence="8 10" id="KW-0694">RNA-binding</keyword>
<dbReference type="Gene3D" id="3.40.50.300">
    <property type="entry name" value="P-loop containing nucleotide triphosphate hydrolases"/>
    <property type="match status" value="1"/>
</dbReference>
<dbReference type="GO" id="GO:0046872">
    <property type="term" value="F:metal ion binding"/>
    <property type="evidence" value="ECO:0007669"/>
    <property type="project" value="UniProtKB-KW"/>
</dbReference>
<comment type="function">
    <text evidence="10">One of several proteins that assist in the late maturation steps of the functional core of the 30S ribosomal subunit. Helps release RbfA from mature subunits. May play a role in the assembly of ribosomal proteins into the subunit. Circularly permuted GTPase that catalyzes slow GTP hydrolysis, GTPase activity is stimulated by the 30S ribosomal subunit.</text>
</comment>
<accession>A0A9X7W002</accession>
<comment type="subcellular location">
    <subcellularLocation>
        <location evidence="10">Cytoplasm</location>
    </subcellularLocation>
</comment>
<comment type="cofactor">
    <cofactor evidence="10">
        <name>Zn(2+)</name>
        <dbReference type="ChEBI" id="CHEBI:29105"/>
    </cofactor>
    <text evidence="10">Binds 1 zinc ion per subunit.</text>
</comment>
<dbReference type="NCBIfam" id="TIGR00157">
    <property type="entry name" value="ribosome small subunit-dependent GTPase A"/>
    <property type="match status" value="1"/>
</dbReference>
<dbReference type="Proteomes" id="UP000663505">
    <property type="component" value="Chromosome"/>
</dbReference>
<reference evidence="13 14" key="1">
    <citation type="submission" date="2021-02" db="EMBL/GenBank/DDBJ databases">
        <title>Alicyclobacillus curvatus sp. nov. and Alicyclobacillus mengziensis sp. nov., two acidophilic bacteria isolated from acid mine drainage.</title>
        <authorList>
            <person name="Huang Y."/>
        </authorList>
    </citation>
    <scope>NUCLEOTIDE SEQUENCE [LARGE SCALE GENOMIC DNA]</scope>
    <source>
        <strain evidence="13 14">S30H14</strain>
    </source>
</reference>
<name>A0A9X7W002_9BACL</name>
<dbReference type="Pfam" id="PF03193">
    <property type="entry name" value="RsgA_GTPase"/>
    <property type="match status" value="1"/>
</dbReference>
<dbReference type="EMBL" id="CP071182">
    <property type="protein sequence ID" value="QSO48099.1"/>
    <property type="molecule type" value="Genomic_DNA"/>
</dbReference>
<sequence>MNLESLGWSSQFEKAFQSLLQSLGQTGSTASNHGVAEDGSQPVGILNPANRTAVPVSILVPGRISAEHREAYQVITEHGELRGQVSGKLRYSAQSRNDFPTVGDWVAVEIAADSSERLNEVAVIRGVLARKSLFTRKEAGNTYGEQLVAANLDTVFLVSSLNQDLSLRRLERYLVMAWDSGANPVVLLTKADLCKEIEPILEAVKSITLGVPVHVVSALTEQGLAHLEPYLKPGRTVAFLGSSGVGKSTLINWIAGKDVQTVGAIRAGDGRGRHTTTVRSLGVLPSGAVVIDTPGMRELHLADADTGLEASFRDIEALSAHCRYRDCKHNTEPGCAVQEALQAGTLDAYRLQSYRKLQRELAYQRRKEDERAQLVERNKWKQITKEQRGRHTKR</sequence>